<gene>
    <name evidence="2" type="ORF">GCM10007100_19380</name>
</gene>
<comment type="caution">
    <text evidence="2">The sequence shown here is derived from an EMBL/GenBank/DDBJ whole genome shotgun (WGS) entry which is preliminary data.</text>
</comment>
<evidence type="ECO:0000313" key="3">
    <source>
        <dbReference type="Proteomes" id="UP000644507"/>
    </source>
</evidence>
<evidence type="ECO:0000256" key="1">
    <source>
        <dbReference type="ARBA" id="ARBA00009600"/>
    </source>
</evidence>
<organism evidence="2 3">
    <name type="scientific">Roseibacillus persicicus</name>
    <dbReference type="NCBI Taxonomy" id="454148"/>
    <lineage>
        <taxon>Bacteria</taxon>
        <taxon>Pseudomonadati</taxon>
        <taxon>Verrucomicrobiota</taxon>
        <taxon>Verrucomicrobiia</taxon>
        <taxon>Verrucomicrobiales</taxon>
        <taxon>Verrucomicrobiaceae</taxon>
        <taxon>Roseibacillus</taxon>
    </lineage>
</organism>
<protein>
    <submittedName>
        <fullName evidence="2">Transcriptional regulator</fullName>
    </submittedName>
</protein>
<name>A0A918WL63_9BACT</name>
<comment type="similarity">
    <text evidence="1">Belongs to the UPF0301 (AlgH) family.</text>
</comment>
<dbReference type="AlphaFoldDB" id="A0A918WL63"/>
<dbReference type="PANTHER" id="PTHR30327">
    <property type="entry name" value="UNCHARACTERIZED PROTEIN YQGE"/>
    <property type="match status" value="1"/>
</dbReference>
<dbReference type="EMBL" id="BMXI01000007">
    <property type="protein sequence ID" value="GHC53084.1"/>
    <property type="molecule type" value="Genomic_DNA"/>
</dbReference>
<reference evidence="2" key="2">
    <citation type="submission" date="2020-09" db="EMBL/GenBank/DDBJ databases">
        <authorList>
            <person name="Sun Q."/>
            <person name="Kim S."/>
        </authorList>
    </citation>
    <scope>NUCLEOTIDE SEQUENCE</scope>
    <source>
        <strain evidence="2">KCTC 12988</strain>
    </source>
</reference>
<dbReference type="InterPro" id="IPR003774">
    <property type="entry name" value="AlgH-like"/>
</dbReference>
<dbReference type="PANTHER" id="PTHR30327:SF1">
    <property type="entry name" value="UPF0301 PROTEIN YQGE"/>
    <property type="match status" value="1"/>
</dbReference>
<reference evidence="2" key="1">
    <citation type="journal article" date="2014" name="Int. J. Syst. Evol. Microbiol.">
        <title>Complete genome sequence of Corynebacterium casei LMG S-19264T (=DSM 44701T), isolated from a smear-ripened cheese.</title>
        <authorList>
            <consortium name="US DOE Joint Genome Institute (JGI-PGF)"/>
            <person name="Walter F."/>
            <person name="Albersmeier A."/>
            <person name="Kalinowski J."/>
            <person name="Ruckert C."/>
        </authorList>
    </citation>
    <scope>NUCLEOTIDE SEQUENCE</scope>
    <source>
        <strain evidence="2">KCTC 12988</strain>
    </source>
</reference>
<keyword evidence="3" id="KW-1185">Reference proteome</keyword>
<proteinExistence type="inferred from homology"/>
<dbReference type="Proteomes" id="UP000644507">
    <property type="component" value="Unassembled WGS sequence"/>
</dbReference>
<dbReference type="Gene3D" id="3.40.1740.10">
    <property type="entry name" value="VC0467-like"/>
    <property type="match status" value="1"/>
</dbReference>
<sequence length="190" mass="20771">MKTNSVSQSSSDSQILKQGDLLIADPSLRDGIFRKAVILLAQHSAEGAFGLILNQPAGSKVGDFLKDQSFQSLARIPVHVGGPVAREHLTFAAFWKSPENELRYAIRISAQDAISHSKNPGTLVRAFVGYSGWSGGQLEGELERSSWVVSPPPESLLGMTHDQSLWEDTLNGLSPFHRLLALCPEHPWMN</sequence>
<accession>A0A918WL63</accession>
<dbReference type="Pfam" id="PF02622">
    <property type="entry name" value="DUF179"/>
    <property type="match status" value="1"/>
</dbReference>
<dbReference type="GO" id="GO:0005829">
    <property type="term" value="C:cytosol"/>
    <property type="evidence" value="ECO:0007669"/>
    <property type="project" value="TreeGrafter"/>
</dbReference>
<dbReference type="SUPFAM" id="SSF143456">
    <property type="entry name" value="VC0467-like"/>
    <property type="match status" value="1"/>
</dbReference>
<evidence type="ECO:0000313" key="2">
    <source>
        <dbReference type="EMBL" id="GHC53084.1"/>
    </source>
</evidence>